<keyword evidence="4 10" id="KW-0813">Transport</keyword>
<keyword evidence="5 11" id="KW-1003">Cell membrane</keyword>
<dbReference type="RefSeq" id="WP_174581679.1">
    <property type="nucleotide sequence ID" value="NZ_CAJNOB010000001.1"/>
</dbReference>
<evidence type="ECO:0000256" key="1">
    <source>
        <dbReference type="ARBA" id="ARBA00002949"/>
    </source>
</evidence>
<reference evidence="13" key="1">
    <citation type="submission" date="2021-02" db="EMBL/GenBank/DDBJ databases">
        <authorList>
            <person name="Cremers G."/>
            <person name="Picone N."/>
        </authorList>
    </citation>
    <scope>NUCLEOTIDE SEQUENCE</scope>
    <source>
        <strain evidence="13">PQ17</strain>
    </source>
</reference>
<keyword evidence="7 10" id="KW-0812">Transmembrane</keyword>
<accession>A0A8J2BFT0</accession>
<comment type="subcellular location">
    <subcellularLocation>
        <location evidence="2 10">Cell membrane</location>
        <topology evidence="2 10">Multi-pass membrane protein</topology>
    </subcellularLocation>
</comment>
<evidence type="ECO:0000313" key="13">
    <source>
        <dbReference type="EMBL" id="CAF0689384.1"/>
    </source>
</evidence>
<name>A0A8J2BFT0_9BACT</name>
<evidence type="ECO:0000256" key="4">
    <source>
        <dbReference type="ARBA" id="ARBA00022448"/>
    </source>
</evidence>
<dbReference type="InterPro" id="IPR011867">
    <property type="entry name" value="ModB_ABC"/>
</dbReference>
<gene>
    <name evidence="13" type="primary">modB</name>
    <name evidence="13" type="ORF">MPNT_10204</name>
</gene>
<evidence type="ECO:0000256" key="8">
    <source>
        <dbReference type="ARBA" id="ARBA00022989"/>
    </source>
</evidence>
<evidence type="ECO:0000256" key="10">
    <source>
        <dbReference type="RuleBase" id="RU363032"/>
    </source>
</evidence>
<dbReference type="InterPro" id="IPR000515">
    <property type="entry name" value="MetI-like"/>
</dbReference>
<evidence type="ECO:0000256" key="11">
    <source>
        <dbReference type="RuleBase" id="RU365097"/>
    </source>
</evidence>
<keyword evidence="8 10" id="KW-1133">Transmembrane helix</keyword>
<evidence type="ECO:0000256" key="3">
    <source>
        <dbReference type="ARBA" id="ARBA00007069"/>
    </source>
</evidence>
<feature type="transmembrane region" description="Helical" evidence="10">
    <location>
        <begin position="44"/>
        <end position="65"/>
    </location>
</feature>
<feature type="transmembrane region" description="Helical" evidence="10">
    <location>
        <begin position="85"/>
        <end position="110"/>
    </location>
</feature>
<dbReference type="InterPro" id="IPR035906">
    <property type="entry name" value="MetI-like_sf"/>
</dbReference>
<keyword evidence="6 11" id="KW-0500">Molybdenum</keyword>
<feature type="transmembrane region" description="Helical" evidence="10">
    <location>
        <begin position="12"/>
        <end position="32"/>
    </location>
</feature>
<feature type="transmembrane region" description="Helical" evidence="10">
    <location>
        <begin position="131"/>
        <end position="153"/>
    </location>
</feature>
<protein>
    <recommendedName>
        <fullName evidence="11">Molybdenum transport system permease</fullName>
    </recommendedName>
</protein>
<evidence type="ECO:0000259" key="12">
    <source>
        <dbReference type="PROSITE" id="PS50928"/>
    </source>
</evidence>
<dbReference type="Proteomes" id="UP000663859">
    <property type="component" value="Unassembled WGS sequence"/>
</dbReference>
<proteinExistence type="inferred from homology"/>
<evidence type="ECO:0000256" key="2">
    <source>
        <dbReference type="ARBA" id="ARBA00004651"/>
    </source>
</evidence>
<dbReference type="AlphaFoldDB" id="A0A8J2BFT0"/>
<dbReference type="PANTHER" id="PTHR30183">
    <property type="entry name" value="MOLYBDENUM TRANSPORT SYSTEM PERMEASE PROTEIN MODB"/>
    <property type="match status" value="1"/>
</dbReference>
<dbReference type="CDD" id="cd06261">
    <property type="entry name" value="TM_PBP2"/>
    <property type="match status" value="1"/>
</dbReference>
<keyword evidence="9 10" id="KW-0472">Membrane</keyword>
<dbReference type="NCBIfam" id="TIGR02141">
    <property type="entry name" value="modB_ABC"/>
    <property type="match status" value="1"/>
</dbReference>
<feature type="transmembrane region" description="Helical" evidence="10">
    <location>
        <begin position="195"/>
        <end position="213"/>
    </location>
</feature>
<dbReference type="GO" id="GO:0005886">
    <property type="term" value="C:plasma membrane"/>
    <property type="evidence" value="ECO:0007669"/>
    <property type="project" value="UniProtKB-SubCell"/>
</dbReference>
<dbReference type="PANTHER" id="PTHR30183:SF8">
    <property type="entry name" value="MOLYBDENUM TRANSPORT SYSTEM PERMEASE"/>
    <property type="match status" value="1"/>
</dbReference>
<evidence type="ECO:0000256" key="9">
    <source>
        <dbReference type="ARBA" id="ARBA00023136"/>
    </source>
</evidence>
<dbReference type="Gene3D" id="1.10.3720.10">
    <property type="entry name" value="MetI-like"/>
    <property type="match status" value="1"/>
</dbReference>
<comment type="similarity">
    <text evidence="3 11">Belongs to the binding-protein-dependent transport system permease family. CysTW subfamily.</text>
</comment>
<feature type="domain" description="ABC transmembrane type-1" evidence="12">
    <location>
        <begin position="6"/>
        <end position="210"/>
    </location>
</feature>
<organism evidence="13 14">
    <name type="scientific">Candidatus Methylacidithermus pantelleriae</name>
    <dbReference type="NCBI Taxonomy" id="2744239"/>
    <lineage>
        <taxon>Bacteria</taxon>
        <taxon>Pseudomonadati</taxon>
        <taxon>Verrucomicrobiota</taxon>
        <taxon>Methylacidiphilae</taxon>
        <taxon>Methylacidiphilales</taxon>
        <taxon>Methylacidiphilaceae</taxon>
        <taxon>Candidatus Methylacidithermus</taxon>
    </lineage>
</organism>
<keyword evidence="14" id="KW-1185">Reference proteome</keyword>
<sequence>MEWQALGVSLRLATGTSLLLVALGIPLAYWISFGRGWGRKLVEAAVTLPLFLPPTVLGFFLLSWMGPHGWMGRLVAGISGQPLAFRFSGLVLASCLYSLPFGVLPLVIAFRGMDRAYWEASRTLGVGPWETFLRVILPLSWPAVFLSAVLTFAHTMGEFGVALMVGGNIPGKTRTLSIALYDCVEALEFRTAQEIAFWLLGISVLVLWVTFWLQERSIQSGKKALLP</sequence>
<evidence type="ECO:0000313" key="14">
    <source>
        <dbReference type="Proteomes" id="UP000663859"/>
    </source>
</evidence>
<evidence type="ECO:0000256" key="6">
    <source>
        <dbReference type="ARBA" id="ARBA00022505"/>
    </source>
</evidence>
<comment type="function">
    <text evidence="1 11">Part of the binding-protein-dependent transport system for molybdenum; probably responsible for the translocation of the substrate across the membrane.</text>
</comment>
<dbReference type="SUPFAM" id="SSF161098">
    <property type="entry name" value="MetI-like"/>
    <property type="match status" value="1"/>
</dbReference>
<dbReference type="PROSITE" id="PS50928">
    <property type="entry name" value="ABC_TM1"/>
    <property type="match status" value="1"/>
</dbReference>
<evidence type="ECO:0000256" key="5">
    <source>
        <dbReference type="ARBA" id="ARBA00022475"/>
    </source>
</evidence>
<dbReference type="Pfam" id="PF00528">
    <property type="entry name" value="BPD_transp_1"/>
    <property type="match status" value="1"/>
</dbReference>
<dbReference type="EMBL" id="CAJNOB010000001">
    <property type="protein sequence ID" value="CAF0689384.1"/>
    <property type="molecule type" value="Genomic_DNA"/>
</dbReference>
<comment type="caution">
    <text evidence="13">The sequence shown here is derived from an EMBL/GenBank/DDBJ whole genome shotgun (WGS) entry which is preliminary data.</text>
</comment>
<dbReference type="GO" id="GO:0015098">
    <property type="term" value="F:molybdate ion transmembrane transporter activity"/>
    <property type="evidence" value="ECO:0007669"/>
    <property type="project" value="UniProtKB-UniRule"/>
</dbReference>
<evidence type="ECO:0000256" key="7">
    <source>
        <dbReference type="ARBA" id="ARBA00022692"/>
    </source>
</evidence>